<sequence>MDYILKGSPEWETFIEEIISIKNKSNRQVLCVKCWMLLNYEQKIKHIKCLPDHEKYILTSSKFASAWQISSLALACNKIQYKPEGEYIKSPFQEINANGDPVGGSKEQMSALPTDNTPNGYSNPAPPNPATASEGVVQTQEELKGNPDDANPSISVEALESKVNVLQNKIDSLKVLFTQVLERVNIVNQENNYLRSVIMQNNQMNQPASQHHGENTYQMQNAGTVLPSLNQTSINIQDSNAAEQNQQLIDTILPIFSQTGSDPNRSQLPMPFNPSNLPQ</sequence>
<keyword evidence="3" id="KW-1185">Reference proteome</keyword>
<dbReference type="EMBL" id="CAMPGE010014215">
    <property type="protein sequence ID" value="CAI2372900.1"/>
    <property type="molecule type" value="Genomic_DNA"/>
</dbReference>
<comment type="caution">
    <text evidence="2">The sequence shown here is derived from an EMBL/GenBank/DDBJ whole genome shotgun (WGS) entry which is preliminary data.</text>
</comment>
<feature type="region of interest" description="Disordered" evidence="1">
    <location>
        <begin position="98"/>
        <end position="151"/>
    </location>
</feature>
<organism evidence="2 3">
    <name type="scientific">Euplotes crassus</name>
    <dbReference type="NCBI Taxonomy" id="5936"/>
    <lineage>
        <taxon>Eukaryota</taxon>
        <taxon>Sar</taxon>
        <taxon>Alveolata</taxon>
        <taxon>Ciliophora</taxon>
        <taxon>Intramacronucleata</taxon>
        <taxon>Spirotrichea</taxon>
        <taxon>Hypotrichia</taxon>
        <taxon>Euplotida</taxon>
        <taxon>Euplotidae</taxon>
        <taxon>Moneuplotes</taxon>
    </lineage>
</organism>
<feature type="region of interest" description="Disordered" evidence="1">
    <location>
        <begin position="259"/>
        <end position="279"/>
    </location>
</feature>
<accession>A0AAD1XHQ7</accession>
<evidence type="ECO:0000256" key="1">
    <source>
        <dbReference type="SAM" id="MobiDB-lite"/>
    </source>
</evidence>
<reference evidence="2" key="1">
    <citation type="submission" date="2023-07" db="EMBL/GenBank/DDBJ databases">
        <authorList>
            <consortium name="AG Swart"/>
            <person name="Singh M."/>
            <person name="Singh A."/>
            <person name="Seah K."/>
            <person name="Emmerich C."/>
        </authorList>
    </citation>
    <scope>NUCLEOTIDE SEQUENCE</scope>
    <source>
        <strain evidence="2">DP1</strain>
    </source>
</reference>
<evidence type="ECO:0000313" key="2">
    <source>
        <dbReference type="EMBL" id="CAI2372900.1"/>
    </source>
</evidence>
<proteinExistence type="predicted"/>
<feature type="compositionally biased region" description="Polar residues" evidence="1">
    <location>
        <begin position="107"/>
        <end position="122"/>
    </location>
</feature>
<dbReference type="AlphaFoldDB" id="A0AAD1XHQ7"/>
<dbReference type="Proteomes" id="UP001295684">
    <property type="component" value="Unassembled WGS sequence"/>
</dbReference>
<evidence type="ECO:0000313" key="3">
    <source>
        <dbReference type="Proteomes" id="UP001295684"/>
    </source>
</evidence>
<name>A0AAD1XHQ7_EUPCR</name>
<gene>
    <name evidence="2" type="ORF">ECRASSUSDP1_LOCUS14236</name>
</gene>
<protein>
    <submittedName>
        <fullName evidence="2">Uncharacterized protein</fullName>
    </submittedName>
</protein>